<reference evidence="1" key="1">
    <citation type="journal article" date="2014" name="Int. J. Syst. Evol. Microbiol.">
        <title>Complete genome sequence of Corynebacterium casei LMG S-19264T (=DSM 44701T), isolated from a smear-ripened cheese.</title>
        <authorList>
            <consortium name="US DOE Joint Genome Institute (JGI-PGF)"/>
            <person name="Walter F."/>
            <person name="Albersmeier A."/>
            <person name="Kalinowski J."/>
            <person name="Ruckert C."/>
        </authorList>
    </citation>
    <scope>NUCLEOTIDE SEQUENCE</scope>
    <source>
        <strain evidence="1">CGMCC 1.12181</strain>
    </source>
</reference>
<sequence length="394" mass="45640">MQPSFQTYLANYGHAVNLSTDCYQVWQHVLIVPICGETSDCLQQLISGIQGDRYLIVACINRPDNHPKSSHWQRLNKQLINHLCQQANSVRQTAKGYFLSFNCHDIWLLDFNDQPFDGNQGVGLARKMAADSALQLIDQQAIKSRWIHSTDADVVLPPDYFQVAVDTKYAAYSLAFQHSSHDPEINQWQTLYDFKLRYYQQAMRFIGSPYDYIPLGSCLIVQADAYAKVRGFPIRSGGEDFYVLNKLTKTGPIAQPDKPVIQIKSRLSDRVPFGTGPALLKMKNSVKTSRFYHPQIFADIKTWYQQLYDYYEKKVLPDNIIINNFWNIELLLHKTLRQTKTAKRWQQFVIEWFDAFKLLKTVHALEINWPRQTLDALRELDSFWALTEGLVVPH</sequence>
<name>A0A917FK72_9GAMM</name>
<dbReference type="AlphaFoldDB" id="A0A917FK72"/>
<gene>
    <name evidence="1" type="ORF">GCM10011365_09010</name>
</gene>
<dbReference type="InterPro" id="IPR029044">
    <property type="entry name" value="Nucleotide-diphossugar_trans"/>
</dbReference>
<accession>A0A917FK72</accession>
<keyword evidence="2" id="KW-1185">Reference proteome</keyword>
<proteinExistence type="predicted"/>
<dbReference type="RefSeq" id="WP_188364499.1">
    <property type="nucleotide sequence ID" value="NZ_BAABJF010000017.1"/>
</dbReference>
<organism evidence="1 2">
    <name type="scientific">Marinicella pacifica</name>
    <dbReference type="NCBI Taxonomy" id="1171543"/>
    <lineage>
        <taxon>Bacteria</taxon>
        <taxon>Pseudomonadati</taxon>
        <taxon>Pseudomonadota</taxon>
        <taxon>Gammaproteobacteria</taxon>
        <taxon>Lysobacterales</taxon>
        <taxon>Marinicellaceae</taxon>
        <taxon>Marinicella</taxon>
    </lineage>
</organism>
<dbReference type="Gene3D" id="3.90.550.10">
    <property type="entry name" value="Spore Coat Polysaccharide Biosynthesis Protein SpsA, Chain A"/>
    <property type="match status" value="1"/>
</dbReference>
<dbReference type="SUPFAM" id="SSF53448">
    <property type="entry name" value="Nucleotide-diphospho-sugar transferases"/>
    <property type="match status" value="1"/>
</dbReference>
<reference evidence="1" key="2">
    <citation type="submission" date="2020-09" db="EMBL/GenBank/DDBJ databases">
        <authorList>
            <person name="Sun Q."/>
            <person name="Zhou Y."/>
        </authorList>
    </citation>
    <scope>NUCLEOTIDE SEQUENCE</scope>
    <source>
        <strain evidence="1">CGMCC 1.12181</strain>
    </source>
</reference>
<evidence type="ECO:0000313" key="2">
    <source>
        <dbReference type="Proteomes" id="UP000605253"/>
    </source>
</evidence>
<dbReference type="EMBL" id="BMEO01000003">
    <property type="protein sequence ID" value="GGF90064.1"/>
    <property type="molecule type" value="Genomic_DNA"/>
</dbReference>
<comment type="caution">
    <text evidence="1">The sequence shown here is derived from an EMBL/GenBank/DDBJ whole genome shotgun (WGS) entry which is preliminary data.</text>
</comment>
<protein>
    <submittedName>
        <fullName evidence="1">Uncharacterized protein</fullName>
    </submittedName>
</protein>
<evidence type="ECO:0000313" key="1">
    <source>
        <dbReference type="EMBL" id="GGF90064.1"/>
    </source>
</evidence>
<dbReference type="Proteomes" id="UP000605253">
    <property type="component" value="Unassembled WGS sequence"/>
</dbReference>